<dbReference type="SMART" id="SM00225">
    <property type="entry name" value="BTB"/>
    <property type="match status" value="1"/>
</dbReference>
<dbReference type="Pfam" id="PF07707">
    <property type="entry name" value="BACK"/>
    <property type="match status" value="1"/>
</dbReference>
<proteinExistence type="predicted"/>
<dbReference type="Gene3D" id="1.25.40.420">
    <property type="match status" value="1"/>
</dbReference>
<dbReference type="InterPro" id="IPR011705">
    <property type="entry name" value="BACK"/>
</dbReference>
<reference evidence="4" key="1">
    <citation type="submission" date="2012-12" db="EMBL/GenBank/DDBJ databases">
        <authorList>
            <person name="Hellsten U."/>
            <person name="Grimwood J."/>
            <person name="Chapman J.A."/>
            <person name="Shapiro H."/>
            <person name="Aerts A."/>
            <person name="Otillar R.P."/>
            <person name="Terry A.Y."/>
            <person name="Boore J.L."/>
            <person name="Simakov O."/>
            <person name="Marletaz F."/>
            <person name="Cho S.-J."/>
            <person name="Edsinger-Gonzales E."/>
            <person name="Havlak P."/>
            <person name="Kuo D.-H."/>
            <person name="Larsson T."/>
            <person name="Lv J."/>
            <person name="Arendt D."/>
            <person name="Savage R."/>
            <person name="Osoegawa K."/>
            <person name="de Jong P."/>
            <person name="Lindberg D.R."/>
            <person name="Seaver E.C."/>
            <person name="Weisblat D.A."/>
            <person name="Putnam N.H."/>
            <person name="Grigoriev I.V."/>
            <person name="Rokhsar D.S."/>
        </authorList>
    </citation>
    <scope>NUCLEOTIDE SEQUENCE</scope>
    <source>
        <strain evidence="4">I ESC-2004</strain>
    </source>
</reference>
<dbReference type="OrthoDB" id="6359816at2759"/>
<accession>R7UHI5</accession>
<dbReference type="OMA" id="CTFIIQG"/>
<sequence length="243" mass="27762">MASLHKMKKDDVMTDVTLKLPDGSAVSCHKIVLMASSPFFETMFQSGLKESTEQDVRLDFADADTIRMLLDFFYSGEIDINENNARIIASASEFLCMEDLKDECDSSLATLVNSSNYVELGRFGKKYNLAMLTAKSQDYILANFEEIVKTSCEFKTFTVNELAELLSNDKLMADNEDLVFESVIRWVNFEPDERKEAFTRIAPLIRFPFCSQATLNNIIPQEPLMWNSECMHLLSEAQNYRMN</sequence>
<dbReference type="HOGENOM" id="CLU_004253_11_0_1"/>
<gene>
    <name evidence="2" type="ORF">CAPTEDRAFT_145514</name>
</gene>
<keyword evidence="4" id="KW-1185">Reference proteome</keyword>
<dbReference type="Pfam" id="PF00651">
    <property type="entry name" value="BTB"/>
    <property type="match status" value="1"/>
</dbReference>
<name>R7UHI5_CAPTE</name>
<evidence type="ECO:0000313" key="3">
    <source>
        <dbReference type="EnsemblMetazoa" id="CapteP145514"/>
    </source>
</evidence>
<dbReference type="PROSITE" id="PS50097">
    <property type="entry name" value="BTB"/>
    <property type="match status" value="1"/>
</dbReference>
<dbReference type="AlphaFoldDB" id="R7UHI5"/>
<dbReference type="EMBL" id="AMQN01001315">
    <property type="status" value="NOT_ANNOTATED_CDS"/>
    <property type="molecule type" value="Genomic_DNA"/>
</dbReference>
<feature type="non-terminal residue" evidence="2">
    <location>
        <position position="243"/>
    </location>
</feature>
<evidence type="ECO:0000259" key="1">
    <source>
        <dbReference type="PROSITE" id="PS50097"/>
    </source>
</evidence>
<dbReference type="CDD" id="cd18186">
    <property type="entry name" value="BTB_POZ_ZBTB_KLHL-like"/>
    <property type="match status" value="1"/>
</dbReference>
<evidence type="ECO:0000313" key="2">
    <source>
        <dbReference type="EMBL" id="ELU05660.1"/>
    </source>
</evidence>
<organism evidence="2">
    <name type="scientific">Capitella teleta</name>
    <name type="common">Polychaete worm</name>
    <dbReference type="NCBI Taxonomy" id="283909"/>
    <lineage>
        <taxon>Eukaryota</taxon>
        <taxon>Metazoa</taxon>
        <taxon>Spiralia</taxon>
        <taxon>Lophotrochozoa</taxon>
        <taxon>Annelida</taxon>
        <taxon>Polychaeta</taxon>
        <taxon>Sedentaria</taxon>
        <taxon>Scolecida</taxon>
        <taxon>Capitellidae</taxon>
        <taxon>Capitella</taxon>
    </lineage>
</organism>
<reference evidence="2 4" key="2">
    <citation type="journal article" date="2013" name="Nature">
        <title>Insights into bilaterian evolution from three spiralian genomes.</title>
        <authorList>
            <person name="Simakov O."/>
            <person name="Marletaz F."/>
            <person name="Cho S.J."/>
            <person name="Edsinger-Gonzales E."/>
            <person name="Havlak P."/>
            <person name="Hellsten U."/>
            <person name="Kuo D.H."/>
            <person name="Larsson T."/>
            <person name="Lv J."/>
            <person name="Arendt D."/>
            <person name="Savage R."/>
            <person name="Osoegawa K."/>
            <person name="de Jong P."/>
            <person name="Grimwood J."/>
            <person name="Chapman J.A."/>
            <person name="Shapiro H."/>
            <person name="Aerts A."/>
            <person name="Otillar R.P."/>
            <person name="Terry A.Y."/>
            <person name="Boore J.L."/>
            <person name="Grigoriev I.V."/>
            <person name="Lindberg D.R."/>
            <person name="Seaver E.C."/>
            <person name="Weisblat D.A."/>
            <person name="Putnam N.H."/>
            <person name="Rokhsar D.S."/>
        </authorList>
    </citation>
    <scope>NUCLEOTIDE SEQUENCE</scope>
    <source>
        <strain evidence="2 4">I ESC-2004</strain>
    </source>
</reference>
<dbReference type="FunCoup" id="R7UHI5">
    <property type="interactions" value="243"/>
</dbReference>
<protein>
    <recommendedName>
        <fullName evidence="1">BTB domain-containing protein</fullName>
    </recommendedName>
</protein>
<feature type="domain" description="BTB" evidence="1">
    <location>
        <begin position="14"/>
        <end position="82"/>
    </location>
</feature>
<dbReference type="InterPro" id="IPR000210">
    <property type="entry name" value="BTB/POZ_dom"/>
</dbReference>
<dbReference type="InterPro" id="IPR011333">
    <property type="entry name" value="SKP1/BTB/POZ_sf"/>
</dbReference>
<reference evidence="3" key="3">
    <citation type="submission" date="2015-06" db="UniProtKB">
        <authorList>
            <consortium name="EnsemblMetazoa"/>
        </authorList>
    </citation>
    <scope>IDENTIFICATION</scope>
</reference>
<dbReference type="PANTHER" id="PTHR45632:SF30">
    <property type="entry name" value="BTB DOMAIN-CONTAINING PROTEIN"/>
    <property type="match status" value="1"/>
</dbReference>
<dbReference type="EMBL" id="KB301364">
    <property type="protein sequence ID" value="ELU05660.1"/>
    <property type="molecule type" value="Genomic_DNA"/>
</dbReference>
<dbReference type="PANTHER" id="PTHR45632">
    <property type="entry name" value="LD33804P"/>
    <property type="match status" value="1"/>
</dbReference>
<dbReference type="Gene3D" id="3.30.710.10">
    <property type="entry name" value="Potassium Channel Kv1.1, Chain A"/>
    <property type="match status" value="1"/>
</dbReference>
<dbReference type="SMART" id="SM00875">
    <property type="entry name" value="BACK"/>
    <property type="match status" value="1"/>
</dbReference>
<dbReference type="SUPFAM" id="SSF54695">
    <property type="entry name" value="POZ domain"/>
    <property type="match status" value="1"/>
</dbReference>
<dbReference type="Proteomes" id="UP000014760">
    <property type="component" value="Unassembled WGS sequence"/>
</dbReference>
<evidence type="ECO:0000313" key="4">
    <source>
        <dbReference type="Proteomes" id="UP000014760"/>
    </source>
</evidence>
<dbReference type="EnsemblMetazoa" id="CapteT145514">
    <property type="protein sequence ID" value="CapteP145514"/>
    <property type="gene ID" value="CapteG145514"/>
</dbReference>